<dbReference type="InterPro" id="IPR000182">
    <property type="entry name" value="GNAT_dom"/>
</dbReference>
<accession>A0A3L7ATY6</accession>
<reference evidence="2 3" key="1">
    <citation type="submission" date="2018-10" db="EMBL/GenBank/DDBJ databases">
        <authorList>
            <person name="Li J."/>
        </authorList>
    </citation>
    <scope>NUCLEOTIDE SEQUENCE [LARGE SCALE GENOMIC DNA]</scope>
    <source>
        <strain evidence="2 3">JCM 11654</strain>
    </source>
</reference>
<feature type="domain" description="N-acetyltransferase" evidence="1">
    <location>
        <begin position="15"/>
        <end position="175"/>
    </location>
</feature>
<dbReference type="Gene3D" id="3.40.630.30">
    <property type="match status" value="1"/>
</dbReference>
<proteinExistence type="predicted"/>
<evidence type="ECO:0000313" key="2">
    <source>
        <dbReference type="EMBL" id="RLP83979.1"/>
    </source>
</evidence>
<dbReference type="InterPro" id="IPR051531">
    <property type="entry name" value="N-acetyltransferase"/>
</dbReference>
<comment type="caution">
    <text evidence="2">The sequence shown here is derived from an EMBL/GenBank/DDBJ whole genome shotgun (WGS) entry which is preliminary data.</text>
</comment>
<evidence type="ECO:0000259" key="1">
    <source>
        <dbReference type="PROSITE" id="PS51186"/>
    </source>
</evidence>
<organism evidence="2 3">
    <name type="scientific">Mycetocola lacteus</name>
    <dbReference type="NCBI Taxonomy" id="76637"/>
    <lineage>
        <taxon>Bacteria</taxon>
        <taxon>Bacillati</taxon>
        <taxon>Actinomycetota</taxon>
        <taxon>Actinomycetes</taxon>
        <taxon>Micrococcales</taxon>
        <taxon>Microbacteriaceae</taxon>
        <taxon>Mycetocola</taxon>
    </lineage>
</organism>
<dbReference type="PROSITE" id="PS51186">
    <property type="entry name" value="GNAT"/>
    <property type="match status" value="1"/>
</dbReference>
<keyword evidence="2" id="KW-0808">Transferase</keyword>
<dbReference type="EMBL" id="RCUY01000002">
    <property type="protein sequence ID" value="RLP83979.1"/>
    <property type="molecule type" value="Genomic_DNA"/>
</dbReference>
<name>A0A3L7ATY6_9MICO</name>
<gene>
    <name evidence="2" type="ORF">D9V34_04040</name>
</gene>
<evidence type="ECO:0000313" key="3">
    <source>
        <dbReference type="Proteomes" id="UP000269438"/>
    </source>
</evidence>
<dbReference type="SUPFAM" id="SSF55729">
    <property type="entry name" value="Acyl-CoA N-acyltransferases (Nat)"/>
    <property type="match status" value="1"/>
</dbReference>
<dbReference type="InterPro" id="IPR016181">
    <property type="entry name" value="Acyl_CoA_acyltransferase"/>
</dbReference>
<keyword evidence="3" id="KW-1185">Reference proteome</keyword>
<dbReference type="PANTHER" id="PTHR43792">
    <property type="entry name" value="GNAT FAMILY, PUTATIVE (AFU_ORTHOLOGUE AFUA_3G00765)-RELATED-RELATED"/>
    <property type="match status" value="1"/>
</dbReference>
<sequence length="175" mass="18717">MTQSISLSTFSTARLDAEPLTPGHADEAFAVLNSTELHRYIGGEPLAHDALTTRYERLAAGSPAEVSDVWANWLLRVREGGHLVGTVQATISVDEGTAAIAWVVGVDFQRRGFASEAARGLVGWLHAHGVTRIEAFIHPENLGSNGVARALGLERTGVFEDGEEIWRSPGFTAAA</sequence>
<protein>
    <submittedName>
        <fullName evidence="2">N-acetyltransferase</fullName>
    </submittedName>
</protein>
<dbReference type="AlphaFoldDB" id="A0A3L7ATY6"/>
<dbReference type="Proteomes" id="UP000269438">
    <property type="component" value="Unassembled WGS sequence"/>
</dbReference>
<dbReference type="GO" id="GO:0016747">
    <property type="term" value="F:acyltransferase activity, transferring groups other than amino-acyl groups"/>
    <property type="evidence" value="ECO:0007669"/>
    <property type="project" value="InterPro"/>
</dbReference>
<dbReference type="RefSeq" id="WP_121687598.1">
    <property type="nucleotide sequence ID" value="NZ_RCUY01000002.1"/>
</dbReference>
<dbReference type="Pfam" id="PF13302">
    <property type="entry name" value="Acetyltransf_3"/>
    <property type="match status" value="1"/>
</dbReference>
<dbReference type="OrthoDB" id="4403558at2"/>